<dbReference type="OrthoDB" id="10587572at2759"/>
<feature type="compositionally biased region" description="Polar residues" evidence="1">
    <location>
        <begin position="266"/>
        <end position="299"/>
    </location>
</feature>
<protein>
    <submittedName>
        <fullName evidence="2">Uncharacterized protein</fullName>
    </submittedName>
</protein>
<name>A0A9P8Q0U1_9ASCO</name>
<organism evidence="2 3">
    <name type="scientific">Wickerhamomyces mucosus</name>
    <dbReference type="NCBI Taxonomy" id="1378264"/>
    <lineage>
        <taxon>Eukaryota</taxon>
        <taxon>Fungi</taxon>
        <taxon>Dikarya</taxon>
        <taxon>Ascomycota</taxon>
        <taxon>Saccharomycotina</taxon>
        <taxon>Saccharomycetes</taxon>
        <taxon>Phaffomycetales</taxon>
        <taxon>Wickerhamomycetaceae</taxon>
        <taxon>Wickerhamomyces</taxon>
    </lineage>
</organism>
<feature type="region of interest" description="Disordered" evidence="1">
    <location>
        <begin position="121"/>
        <end position="151"/>
    </location>
</feature>
<feature type="region of interest" description="Disordered" evidence="1">
    <location>
        <begin position="416"/>
        <end position="446"/>
    </location>
</feature>
<reference evidence="2" key="1">
    <citation type="journal article" date="2021" name="Open Biol.">
        <title>Shared evolutionary footprints suggest mitochondrial oxidative damage underlies multiple complex I losses in fungi.</title>
        <authorList>
            <person name="Schikora-Tamarit M.A."/>
            <person name="Marcet-Houben M."/>
            <person name="Nosek J."/>
            <person name="Gabaldon T."/>
        </authorList>
    </citation>
    <scope>NUCLEOTIDE SEQUENCE</scope>
    <source>
        <strain evidence="2">CBS6341</strain>
    </source>
</reference>
<feature type="region of interest" description="Disordered" evidence="1">
    <location>
        <begin position="23"/>
        <end position="99"/>
    </location>
</feature>
<dbReference type="Proteomes" id="UP000769528">
    <property type="component" value="Unassembled WGS sequence"/>
</dbReference>
<feature type="region of interest" description="Disordered" evidence="1">
    <location>
        <begin position="170"/>
        <end position="205"/>
    </location>
</feature>
<dbReference type="AlphaFoldDB" id="A0A9P8Q0U1"/>
<accession>A0A9P8Q0U1</accession>
<feature type="region of interest" description="Disordered" evidence="1">
    <location>
        <begin position="219"/>
        <end position="246"/>
    </location>
</feature>
<feature type="region of interest" description="Disordered" evidence="1">
    <location>
        <begin position="259"/>
        <end position="301"/>
    </location>
</feature>
<evidence type="ECO:0000256" key="1">
    <source>
        <dbReference type="SAM" id="MobiDB-lite"/>
    </source>
</evidence>
<feature type="compositionally biased region" description="Polar residues" evidence="1">
    <location>
        <begin position="487"/>
        <end position="502"/>
    </location>
</feature>
<proteinExistence type="predicted"/>
<feature type="compositionally biased region" description="Basic residues" evidence="1">
    <location>
        <begin position="36"/>
        <end position="49"/>
    </location>
</feature>
<feature type="compositionally biased region" description="Basic and acidic residues" evidence="1">
    <location>
        <begin position="24"/>
        <end position="33"/>
    </location>
</feature>
<feature type="compositionally biased region" description="Polar residues" evidence="1">
    <location>
        <begin position="435"/>
        <end position="446"/>
    </location>
</feature>
<reference evidence="2" key="2">
    <citation type="submission" date="2021-01" db="EMBL/GenBank/DDBJ databases">
        <authorList>
            <person name="Schikora-Tamarit M.A."/>
        </authorList>
    </citation>
    <scope>NUCLEOTIDE SEQUENCE</scope>
    <source>
        <strain evidence="2">CBS6341</strain>
    </source>
</reference>
<evidence type="ECO:0000313" key="3">
    <source>
        <dbReference type="Proteomes" id="UP000769528"/>
    </source>
</evidence>
<feature type="compositionally biased region" description="Low complexity" evidence="1">
    <location>
        <begin position="172"/>
        <end position="205"/>
    </location>
</feature>
<keyword evidence="3" id="KW-1185">Reference proteome</keyword>
<feature type="compositionally biased region" description="Polar residues" evidence="1">
    <location>
        <begin position="133"/>
        <end position="142"/>
    </location>
</feature>
<dbReference type="EMBL" id="JAEUBF010000041">
    <property type="protein sequence ID" value="KAH3680739.1"/>
    <property type="molecule type" value="Genomic_DNA"/>
</dbReference>
<comment type="caution">
    <text evidence="2">The sequence shown here is derived from an EMBL/GenBank/DDBJ whole genome shotgun (WGS) entry which is preliminary data.</text>
</comment>
<gene>
    <name evidence="2" type="ORF">WICMUC_000173</name>
</gene>
<evidence type="ECO:0000313" key="2">
    <source>
        <dbReference type="EMBL" id="KAH3680739.1"/>
    </source>
</evidence>
<sequence>MSTKKVWRLKKYAKSELEIQQEQSRLEDLEFSTKPKNIHSIKRPNNQRKKPGETQEFVFVDLSPKKKSNSNPLSPPNSEEPQISNELKQQKPRLDPSTLKTFEIDEKIINQKQSRVSKLFRLPSSSSSSNNNDTNLKNQQKLKPSPLQLDNLMKTNSSSKLLASPTIIPDQSSALSSSSSTFSSNSTKSSISSTSSINISTSNNCTIPPLKRSFTTIIEGSTRQQREQSPTTFVSSNGRERSNSSASLVMTVSDSGRAILRPTGDLSPSPSLSQNELHSLSRSNSRISTIPSPNRIQSPINTNNNIITQQRAPNLHRSNTVNDIPKFPINNETELVSSHSDNDFSDEDEDDCDAFKAFSKVVKRNFQRKRANTAGSIGSISSIGSLSNYTNNNNNNNNSNNNNNNVVRPTGLVRQQSLTSVPPSYNKFGRVSPSRLRQTASISTSDLQNTSYSNEFNFFDDYSRQSDSRRAHSKQLSISHQDHHPSNDTQGKHSNNSQSKPISSLGPPLDIDRFGNHTEYPLQSPASFSNKDNALNIHSESNTNNNEFDFPSVDMKFNISFPVDQINTHDDYFDFNAFINYDDTLNNSVN</sequence>
<feature type="compositionally biased region" description="Polar residues" evidence="1">
    <location>
        <begin position="524"/>
        <end position="547"/>
    </location>
</feature>
<feature type="region of interest" description="Disordered" evidence="1">
    <location>
        <begin position="466"/>
        <end position="547"/>
    </location>
</feature>
<feature type="compositionally biased region" description="Low complexity" evidence="1">
    <location>
        <begin position="69"/>
        <end position="81"/>
    </location>
</feature>